<dbReference type="InterPro" id="IPR002125">
    <property type="entry name" value="CMP_dCMP_dom"/>
</dbReference>
<dbReference type="PROSITE" id="PS51747">
    <property type="entry name" value="CYT_DCMP_DEAMINASES_2"/>
    <property type="match status" value="1"/>
</dbReference>
<dbReference type="EMBL" id="JBHUHD010000001">
    <property type="protein sequence ID" value="MFD2139910.1"/>
    <property type="molecule type" value="Genomic_DNA"/>
</dbReference>
<evidence type="ECO:0000256" key="4">
    <source>
        <dbReference type="ARBA" id="ARBA00022833"/>
    </source>
</evidence>
<evidence type="ECO:0000313" key="6">
    <source>
        <dbReference type="EMBL" id="MFD2139910.1"/>
    </source>
</evidence>
<dbReference type="NCBIfam" id="NF041025">
    <property type="entry name" value="antiphage_deaminase"/>
    <property type="match status" value="1"/>
</dbReference>
<evidence type="ECO:0000259" key="5">
    <source>
        <dbReference type="PROSITE" id="PS51747"/>
    </source>
</evidence>
<protein>
    <submittedName>
        <fullName evidence="6">Anti-phage dCTP deaminase</fullName>
    </submittedName>
</protein>
<dbReference type="PANTHER" id="PTHR11086">
    <property type="entry name" value="DEOXYCYTIDYLATE DEAMINASE-RELATED"/>
    <property type="match status" value="1"/>
</dbReference>
<dbReference type="RefSeq" id="WP_343207738.1">
    <property type="nucleotide sequence ID" value="NZ_JAHBGB010000033.1"/>
</dbReference>
<keyword evidence="7" id="KW-1185">Reference proteome</keyword>
<dbReference type="Pfam" id="PF00383">
    <property type="entry name" value="dCMP_cyt_deam_1"/>
    <property type="match status" value="1"/>
</dbReference>
<dbReference type="InterPro" id="IPR027417">
    <property type="entry name" value="P-loop_NTPase"/>
</dbReference>
<sequence length="525" mass="59369">MIGILRGTPLKKSYAPAKIAKIKNPELIIGLVGPIGVDLDLVFEQLSAQLKNVEYNSHLVKITDILTNPPFLIKIDNRSYTKRYLSLISEADRICKEYGSADFLARLSIANIREIRKGITGSYVEPALGNAYIIRQLKREAEVDLLKRVYGRKFILVSVFLNEKNRREELIKKISSYDATATNDDENVIEATELMSRDAQEENEEHGQEVSLIFHRGDVFVDGANRTAIERTISRFVSALFGHNGISPNRNEYGMYAAAGAALRSIDLSRQVGAAIFSQKGEVISLGCNEVPRAFGGTYWADDIPDSHRDFEEGIDANHFHKTVIIKDLVDRLCDSKVINSTWAKKLRNSSGFRSLINLDSIKKSKAMDIIEFGRMIHAEMSAITDAARIGRSTKDAVLFCTTFPCHMCAKHIVAAGIKKVVFLEPYPKSYAKKLHSDSITFEPSESDKKVYFEPFLGISPRRYRDIFEKSKRKDKQGKSLDWYEQYPFPRIDDSSASYIEIEDGEVLPRMFLIKKIKRKKDSVS</sequence>
<keyword evidence="2" id="KW-0479">Metal-binding</keyword>
<dbReference type="PROSITE" id="PS00903">
    <property type="entry name" value="CYT_DCMP_DEAMINASES_1"/>
    <property type="match status" value="1"/>
</dbReference>
<dbReference type="PANTHER" id="PTHR11086:SF18">
    <property type="entry name" value="DEOXYCYTIDYLATE DEAMINASE"/>
    <property type="match status" value="1"/>
</dbReference>
<evidence type="ECO:0000256" key="3">
    <source>
        <dbReference type="ARBA" id="ARBA00022801"/>
    </source>
</evidence>
<reference evidence="7" key="1">
    <citation type="journal article" date="2019" name="Int. J. Syst. Evol. Microbiol.">
        <title>The Global Catalogue of Microorganisms (GCM) 10K type strain sequencing project: providing services to taxonomists for standard genome sequencing and annotation.</title>
        <authorList>
            <consortium name="The Broad Institute Genomics Platform"/>
            <consortium name="The Broad Institute Genome Sequencing Center for Infectious Disease"/>
            <person name="Wu L."/>
            <person name="Ma J."/>
        </authorList>
    </citation>
    <scope>NUCLEOTIDE SEQUENCE [LARGE SCALE GENOMIC DNA]</scope>
    <source>
        <strain evidence="7">CCM 7435</strain>
    </source>
</reference>
<gene>
    <name evidence="6" type="ORF">ACFSNC_05845</name>
</gene>
<dbReference type="Gene3D" id="3.40.140.10">
    <property type="entry name" value="Cytidine Deaminase, domain 2"/>
    <property type="match status" value="1"/>
</dbReference>
<keyword evidence="3" id="KW-0378">Hydrolase</keyword>
<organism evidence="6 7">
    <name type="scientific">Ancylobacter oerskovii</name>
    <dbReference type="NCBI Taxonomy" id="459519"/>
    <lineage>
        <taxon>Bacteria</taxon>
        <taxon>Pseudomonadati</taxon>
        <taxon>Pseudomonadota</taxon>
        <taxon>Alphaproteobacteria</taxon>
        <taxon>Hyphomicrobiales</taxon>
        <taxon>Xanthobacteraceae</taxon>
        <taxon>Ancylobacter</taxon>
    </lineage>
</organism>
<evidence type="ECO:0000256" key="2">
    <source>
        <dbReference type="ARBA" id="ARBA00022723"/>
    </source>
</evidence>
<name>A0ABW4YUF1_9HYPH</name>
<dbReference type="SUPFAM" id="SSF53927">
    <property type="entry name" value="Cytidine deaminase-like"/>
    <property type="match status" value="1"/>
</dbReference>
<evidence type="ECO:0000256" key="1">
    <source>
        <dbReference type="ARBA" id="ARBA00006576"/>
    </source>
</evidence>
<evidence type="ECO:0000313" key="7">
    <source>
        <dbReference type="Proteomes" id="UP001597299"/>
    </source>
</evidence>
<accession>A0ABW4YUF1</accession>
<feature type="domain" description="CMP/dCMP-type deaminase" evidence="5">
    <location>
        <begin position="249"/>
        <end position="448"/>
    </location>
</feature>
<comment type="similarity">
    <text evidence="1">Belongs to the cytidine and deoxycytidylate deaminase family.</text>
</comment>
<dbReference type="InterPro" id="IPR016193">
    <property type="entry name" value="Cytidine_deaminase-like"/>
</dbReference>
<proteinExistence type="inferred from homology"/>
<dbReference type="InterPro" id="IPR015517">
    <property type="entry name" value="dCMP_deaminase-rel"/>
</dbReference>
<keyword evidence="4" id="KW-0862">Zinc</keyword>
<dbReference type="Proteomes" id="UP001597299">
    <property type="component" value="Unassembled WGS sequence"/>
</dbReference>
<dbReference type="InterPro" id="IPR016192">
    <property type="entry name" value="APOBEC/CMP_deaminase_Zn-bd"/>
</dbReference>
<comment type="caution">
    <text evidence="6">The sequence shown here is derived from an EMBL/GenBank/DDBJ whole genome shotgun (WGS) entry which is preliminary data.</text>
</comment>
<dbReference type="Gene3D" id="3.40.50.300">
    <property type="entry name" value="P-loop containing nucleotide triphosphate hydrolases"/>
    <property type="match status" value="1"/>
</dbReference>